<gene>
    <name evidence="3" type="ORF">IPT68_03855</name>
</gene>
<evidence type="ECO:0000256" key="1">
    <source>
        <dbReference type="ARBA" id="ARBA00008791"/>
    </source>
</evidence>
<comment type="similarity">
    <text evidence="1">Belongs to the universal stress protein A family.</text>
</comment>
<dbReference type="Proteomes" id="UP000594008">
    <property type="component" value="Chromosome"/>
</dbReference>
<protein>
    <submittedName>
        <fullName evidence="3">Universal stress protein</fullName>
    </submittedName>
</protein>
<proteinExistence type="inferred from homology"/>
<accession>A0A7M2T8S7</accession>
<name>A0A7M2T8S7_STRCW</name>
<feature type="domain" description="UspA" evidence="2">
    <location>
        <begin position="1"/>
        <end position="136"/>
    </location>
</feature>
<dbReference type="Pfam" id="PF00582">
    <property type="entry name" value="Usp"/>
    <property type="match status" value="2"/>
</dbReference>
<dbReference type="PRINTS" id="PR01438">
    <property type="entry name" value="UNVRSLSTRESS"/>
</dbReference>
<sequence length="283" mass="29734">MTGPVVVGVDGSSACMAAAWWAAREAVDRHAPLHLVHSWTSQPLDVPISQDAHSERLYGREVLRRTEAELLHRHGDLAVTTDLVAAPAAQALLARGGDAELLVLGSRGHGSVAGFLLGSTALRVVGLTRCPAVVVRADDPTVGAGRDRLVAADRDEVVVGVPEPGPAAEALLEFAFATADAHGDLLRAVTVVPGSPGPRAEEERRAWLAAELAPWREKYPKVTVAERVAVGPAAQLLLTSCGRSRLLIVGRRPHPSHLVWKLGPVAHAAVRHAACPVAVVPHG</sequence>
<dbReference type="Gene3D" id="3.40.50.620">
    <property type="entry name" value="HUPs"/>
    <property type="match status" value="2"/>
</dbReference>
<dbReference type="RefSeq" id="WP_189701947.1">
    <property type="nucleotide sequence ID" value="NZ_BMTA01000034.1"/>
</dbReference>
<dbReference type="PANTHER" id="PTHR46268:SF6">
    <property type="entry name" value="UNIVERSAL STRESS PROTEIN UP12"/>
    <property type="match status" value="1"/>
</dbReference>
<dbReference type="EMBL" id="CP063374">
    <property type="protein sequence ID" value="QOV45126.1"/>
    <property type="molecule type" value="Genomic_DNA"/>
</dbReference>
<dbReference type="KEGG" id="schf:IPT68_03855"/>
<dbReference type="InterPro" id="IPR014729">
    <property type="entry name" value="Rossmann-like_a/b/a_fold"/>
</dbReference>
<dbReference type="SUPFAM" id="SSF52402">
    <property type="entry name" value="Adenine nucleotide alpha hydrolases-like"/>
    <property type="match status" value="2"/>
</dbReference>
<evidence type="ECO:0000313" key="3">
    <source>
        <dbReference type="EMBL" id="QOV45126.1"/>
    </source>
</evidence>
<dbReference type="AlphaFoldDB" id="A0A7M2T8S7"/>
<dbReference type="InterPro" id="IPR006016">
    <property type="entry name" value="UspA"/>
</dbReference>
<dbReference type="PANTHER" id="PTHR46268">
    <property type="entry name" value="STRESS RESPONSE PROTEIN NHAX"/>
    <property type="match status" value="1"/>
</dbReference>
<evidence type="ECO:0000259" key="2">
    <source>
        <dbReference type="Pfam" id="PF00582"/>
    </source>
</evidence>
<reference evidence="3 4" key="1">
    <citation type="submission" date="2020-10" db="EMBL/GenBank/DDBJ databases">
        <title>Streptomyces chromofuscus complate genome analysis.</title>
        <authorList>
            <person name="Anwar N."/>
        </authorList>
    </citation>
    <scope>NUCLEOTIDE SEQUENCE [LARGE SCALE GENOMIC DNA]</scope>
    <source>
        <strain evidence="3 4">DSM 40273</strain>
    </source>
</reference>
<evidence type="ECO:0000313" key="4">
    <source>
        <dbReference type="Proteomes" id="UP000594008"/>
    </source>
</evidence>
<dbReference type="InterPro" id="IPR006015">
    <property type="entry name" value="Universal_stress_UspA"/>
</dbReference>
<organism evidence="3 4">
    <name type="scientific">Streptomyces chromofuscus</name>
    <dbReference type="NCBI Taxonomy" id="42881"/>
    <lineage>
        <taxon>Bacteria</taxon>
        <taxon>Bacillati</taxon>
        <taxon>Actinomycetota</taxon>
        <taxon>Actinomycetes</taxon>
        <taxon>Kitasatosporales</taxon>
        <taxon>Streptomycetaceae</taxon>
        <taxon>Streptomyces</taxon>
    </lineage>
</organism>
<feature type="domain" description="UspA" evidence="2">
    <location>
        <begin position="157"/>
        <end position="281"/>
    </location>
</feature>
<keyword evidence="4" id="KW-1185">Reference proteome</keyword>